<dbReference type="Gene3D" id="3.10.520.10">
    <property type="entry name" value="ApbE-like domains"/>
    <property type="match status" value="1"/>
</dbReference>
<dbReference type="PANTHER" id="PTHR30040">
    <property type="entry name" value="THIAMINE BIOSYNTHESIS LIPOPROTEIN APBE"/>
    <property type="match status" value="1"/>
</dbReference>
<evidence type="ECO:0000313" key="13">
    <source>
        <dbReference type="Proteomes" id="UP000184532"/>
    </source>
</evidence>
<evidence type="ECO:0000256" key="6">
    <source>
        <dbReference type="ARBA" id="ARBA00022827"/>
    </source>
</evidence>
<keyword evidence="5 10" id="KW-0479">Metal-binding</keyword>
<feature type="binding site" evidence="11">
    <location>
        <position position="152"/>
    </location>
    <ligand>
        <name>Mg(2+)</name>
        <dbReference type="ChEBI" id="CHEBI:18420"/>
    </ligand>
</feature>
<name>A0A1M5IBP3_9FLAO</name>
<dbReference type="GO" id="GO:0046872">
    <property type="term" value="F:metal ion binding"/>
    <property type="evidence" value="ECO:0007669"/>
    <property type="project" value="UniProtKB-UniRule"/>
</dbReference>
<feature type="binding site" evidence="11">
    <location>
        <position position="268"/>
    </location>
    <ligand>
        <name>Mg(2+)</name>
        <dbReference type="ChEBI" id="CHEBI:18420"/>
    </ligand>
</feature>
<dbReference type="OrthoDB" id="9778595at2"/>
<dbReference type="SUPFAM" id="SSF143631">
    <property type="entry name" value="ApbE-like"/>
    <property type="match status" value="1"/>
</dbReference>
<protein>
    <recommendedName>
        <fullName evidence="2 10">FAD:protein FMN transferase</fullName>
        <ecNumber evidence="1 10">2.7.1.180</ecNumber>
    </recommendedName>
    <alternativeName>
        <fullName evidence="8 10">Flavin transferase</fullName>
    </alternativeName>
</protein>
<evidence type="ECO:0000256" key="3">
    <source>
        <dbReference type="ARBA" id="ARBA00022630"/>
    </source>
</evidence>
<dbReference type="Proteomes" id="UP000184532">
    <property type="component" value="Unassembled WGS sequence"/>
</dbReference>
<comment type="catalytic activity">
    <reaction evidence="9 10">
        <text>L-threonyl-[protein] + FAD = FMN-L-threonyl-[protein] + AMP + H(+)</text>
        <dbReference type="Rhea" id="RHEA:36847"/>
        <dbReference type="Rhea" id="RHEA-COMP:11060"/>
        <dbReference type="Rhea" id="RHEA-COMP:11061"/>
        <dbReference type="ChEBI" id="CHEBI:15378"/>
        <dbReference type="ChEBI" id="CHEBI:30013"/>
        <dbReference type="ChEBI" id="CHEBI:57692"/>
        <dbReference type="ChEBI" id="CHEBI:74257"/>
        <dbReference type="ChEBI" id="CHEBI:456215"/>
        <dbReference type="EC" id="2.7.1.180"/>
    </reaction>
</comment>
<keyword evidence="3 10" id="KW-0285">Flavoprotein</keyword>
<organism evidence="12 13">
    <name type="scientific">Flagellimonas flava</name>
    <dbReference type="NCBI Taxonomy" id="570519"/>
    <lineage>
        <taxon>Bacteria</taxon>
        <taxon>Pseudomonadati</taxon>
        <taxon>Bacteroidota</taxon>
        <taxon>Flavobacteriia</taxon>
        <taxon>Flavobacteriales</taxon>
        <taxon>Flavobacteriaceae</taxon>
        <taxon>Flagellimonas</taxon>
    </lineage>
</organism>
<keyword evidence="13" id="KW-1185">Reference proteome</keyword>
<gene>
    <name evidence="12" type="ORF">SAMN04488116_0605</name>
</gene>
<evidence type="ECO:0000256" key="2">
    <source>
        <dbReference type="ARBA" id="ARBA00016337"/>
    </source>
</evidence>
<dbReference type="EC" id="2.7.1.180" evidence="1 10"/>
<evidence type="ECO:0000256" key="1">
    <source>
        <dbReference type="ARBA" id="ARBA00011955"/>
    </source>
</evidence>
<evidence type="ECO:0000313" key="12">
    <source>
        <dbReference type="EMBL" id="SHG25794.1"/>
    </source>
</evidence>
<evidence type="ECO:0000256" key="11">
    <source>
        <dbReference type="PIRSR" id="PIRSR006268-2"/>
    </source>
</evidence>
<evidence type="ECO:0000256" key="5">
    <source>
        <dbReference type="ARBA" id="ARBA00022723"/>
    </source>
</evidence>
<evidence type="ECO:0000256" key="10">
    <source>
        <dbReference type="PIRNR" id="PIRNR006268"/>
    </source>
</evidence>
<sequence length="312" mass="34689">MTIKRFKRKCKLMGCSFELGVVMASEREANILLDEGVGEIQRIEALLSEFQEDSTISKINENSGGNPIAAEPEVLALLERSIKISKLSKGYFDITMGPLKKLYQFKNQTFKFPEKKTISRTLRKIGYHFLRLDTGNGTAQLYQKDMRISLAAIGKGYAADAVRKKWKKHNLVGGYIDASGDLTAFGKDENDEVWKIGISNPDDRNQSLFYVPLQDAAVATSGDYEQYFMHNGVRYSHNINPKTGLPVSGVKSVSVFSPSAELSDALATAVYAMGLEKGISFLNQLPQTHGIVINAENKVFFTKQLQYEPIPA</sequence>
<dbReference type="PANTHER" id="PTHR30040:SF2">
    <property type="entry name" value="FAD:PROTEIN FMN TRANSFERASE"/>
    <property type="match status" value="1"/>
</dbReference>
<evidence type="ECO:0000256" key="4">
    <source>
        <dbReference type="ARBA" id="ARBA00022679"/>
    </source>
</evidence>
<dbReference type="Pfam" id="PF02424">
    <property type="entry name" value="ApbE"/>
    <property type="match status" value="1"/>
</dbReference>
<dbReference type="AlphaFoldDB" id="A0A1M5IBP3"/>
<dbReference type="EMBL" id="FQWL01000001">
    <property type="protein sequence ID" value="SHG25794.1"/>
    <property type="molecule type" value="Genomic_DNA"/>
</dbReference>
<evidence type="ECO:0000256" key="7">
    <source>
        <dbReference type="ARBA" id="ARBA00022842"/>
    </source>
</evidence>
<keyword evidence="4 10" id="KW-0808">Transferase</keyword>
<proteinExistence type="inferred from homology"/>
<dbReference type="InterPro" id="IPR024932">
    <property type="entry name" value="ApbE"/>
</dbReference>
<evidence type="ECO:0000256" key="9">
    <source>
        <dbReference type="ARBA" id="ARBA00048540"/>
    </source>
</evidence>
<comment type="cofactor">
    <cofactor evidence="11">
        <name>Mg(2+)</name>
        <dbReference type="ChEBI" id="CHEBI:18420"/>
    </cofactor>
    <cofactor evidence="11">
        <name>Mn(2+)</name>
        <dbReference type="ChEBI" id="CHEBI:29035"/>
    </cofactor>
    <text evidence="11">Magnesium. Can also use manganese.</text>
</comment>
<accession>A0A1M5IBP3</accession>
<comment type="similarity">
    <text evidence="10">Belongs to the ApbE family.</text>
</comment>
<keyword evidence="6 10" id="KW-0274">FAD</keyword>
<reference evidence="13" key="1">
    <citation type="submission" date="2016-11" db="EMBL/GenBank/DDBJ databases">
        <authorList>
            <person name="Varghese N."/>
            <person name="Submissions S."/>
        </authorList>
    </citation>
    <scope>NUCLEOTIDE SEQUENCE [LARGE SCALE GENOMIC DNA]</scope>
    <source>
        <strain evidence="13">DSM 22638</strain>
    </source>
</reference>
<keyword evidence="12" id="KW-0449">Lipoprotein</keyword>
<dbReference type="STRING" id="570519.SAMN04488116_0605"/>
<dbReference type="InterPro" id="IPR003374">
    <property type="entry name" value="ApbE-like_sf"/>
</dbReference>
<evidence type="ECO:0000256" key="8">
    <source>
        <dbReference type="ARBA" id="ARBA00031306"/>
    </source>
</evidence>
<dbReference type="GO" id="GO:0016740">
    <property type="term" value="F:transferase activity"/>
    <property type="evidence" value="ECO:0007669"/>
    <property type="project" value="UniProtKB-UniRule"/>
</dbReference>
<keyword evidence="7 10" id="KW-0460">Magnesium</keyword>
<dbReference type="PIRSF" id="PIRSF006268">
    <property type="entry name" value="ApbE"/>
    <property type="match status" value="1"/>
</dbReference>
<feature type="binding site" evidence="11">
    <location>
        <position position="264"/>
    </location>
    <ligand>
        <name>Mg(2+)</name>
        <dbReference type="ChEBI" id="CHEBI:18420"/>
    </ligand>
</feature>